<dbReference type="Gene3D" id="2.40.30.170">
    <property type="match status" value="1"/>
</dbReference>
<evidence type="ECO:0000259" key="6">
    <source>
        <dbReference type="Pfam" id="PF25917"/>
    </source>
</evidence>
<evidence type="ECO:0000256" key="3">
    <source>
        <dbReference type="ARBA" id="ARBA00022448"/>
    </source>
</evidence>
<proteinExistence type="inferred from homology"/>
<keyword evidence="5" id="KW-0472">Membrane</keyword>
<dbReference type="Gene3D" id="2.40.420.20">
    <property type="match status" value="1"/>
</dbReference>
<keyword evidence="5" id="KW-0812">Transmembrane</keyword>
<dbReference type="GO" id="GO:0015562">
    <property type="term" value="F:efflux transmembrane transporter activity"/>
    <property type="evidence" value="ECO:0007669"/>
    <property type="project" value="TreeGrafter"/>
</dbReference>
<keyword evidence="4" id="KW-0175">Coiled coil</keyword>
<dbReference type="Pfam" id="PF25967">
    <property type="entry name" value="RND-MFP_C"/>
    <property type="match status" value="1"/>
</dbReference>
<evidence type="ECO:0000313" key="8">
    <source>
        <dbReference type="EMBL" id="SEF62214.1"/>
    </source>
</evidence>
<dbReference type="Proteomes" id="UP000236751">
    <property type="component" value="Unassembled WGS sequence"/>
</dbReference>
<reference evidence="8 9" key="1">
    <citation type="submission" date="2016-10" db="EMBL/GenBank/DDBJ databases">
        <authorList>
            <person name="de Groot N.N."/>
        </authorList>
    </citation>
    <scope>NUCLEOTIDE SEQUENCE [LARGE SCALE GENOMIC DNA]</scope>
    <source>
        <strain evidence="8 9">Nl13</strain>
    </source>
</reference>
<gene>
    <name evidence="8" type="ORF">SAMN05216403_104182</name>
</gene>
<evidence type="ECO:0000256" key="1">
    <source>
        <dbReference type="ARBA" id="ARBA00004196"/>
    </source>
</evidence>
<dbReference type="Gene3D" id="1.10.287.470">
    <property type="entry name" value="Helix hairpin bin"/>
    <property type="match status" value="1"/>
</dbReference>
<evidence type="ECO:0000256" key="2">
    <source>
        <dbReference type="ARBA" id="ARBA00009477"/>
    </source>
</evidence>
<keyword evidence="5" id="KW-1133">Transmembrane helix</keyword>
<evidence type="ECO:0000256" key="5">
    <source>
        <dbReference type="SAM" id="Phobius"/>
    </source>
</evidence>
<feature type="domain" description="Multidrug resistance protein MdtA-like barrel-sandwich hybrid" evidence="6">
    <location>
        <begin position="78"/>
        <end position="216"/>
    </location>
</feature>
<dbReference type="PANTHER" id="PTHR30469:SF12">
    <property type="entry name" value="MULTIDRUG RESISTANCE PROTEIN MDTA"/>
    <property type="match status" value="1"/>
</dbReference>
<protein>
    <submittedName>
        <fullName evidence="8">RND family efflux transporter, MFP subunit</fullName>
    </submittedName>
</protein>
<dbReference type="SUPFAM" id="SSF111369">
    <property type="entry name" value="HlyD-like secretion proteins"/>
    <property type="match status" value="1"/>
</dbReference>
<dbReference type="EMBL" id="FNVK01000004">
    <property type="protein sequence ID" value="SEF62214.1"/>
    <property type="molecule type" value="Genomic_DNA"/>
</dbReference>
<dbReference type="Gene3D" id="2.40.50.100">
    <property type="match status" value="1"/>
</dbReference>
<dbReference type="PANTHER" id="PTHR30469">
    <property type="entry name" value="MULTIDRUG RESISTANCE PROTEIN MDTA"/>
    <property type="match status" value="1"/>
</dbReference>
<dbReference type="AlphaFoldDB" id="A0A1H5THH0"/>
<sequence>MRGVLKQLASKGMLKIIIPVLVVLAGISISWAIAVHRPSLKSELPDSGIPAVQVIETTPQTIKLNISSQGVVVPRTEIDLVPEVAGQIVRLHPSLAAGGFFEAGDILMMIDPRDYDHAIAEAYARIAEAERQVAMEEAQAEQARQEWQVLGEGTPSPLTMREPQLAEARAKLKAAQADMVKARLQRGRCEWRSPFAGRVRNMHIGLGQYVQPGEKLARLYATDVAQIRLPLATDQFAYLDLLLDHRDNKAERGPRVVLSGEFAGATHRWEGHVIRTEGALDEETGLLHAVAEVRNPYKVKSGQPPLIPGLFVKAEIEGREQADVFVLPPGAVNASREVLLVDAENRLHIRGVEILRREPDRILAKRGLNAGDRLVISRIEVPVEGMKVSAEIVDPGPKLKKTGLEAPTQDGAL</sequence>
<organism evidence="8 9">
    <name type="scientific">Nitrosospira multiformis (strain ATCC 25196 / NCIMB 11849 / C 71)</name>
    <dbReference type="NCBI Taxonomy" id="323848"/>
    <lineage>
        <taxon>Bacteria</taxon>
        <taxon>Pseudomonadati</taxon>
        <taxon>Pseudomonadota</taxon>
        <taxon>Betaproteobacteria</taxon>
        <taxon>Nitrosomonadales</taxon>
        <taxon>Nitrosomonadaceae</taxon>
        <taxon>Nitrosospira</taxon>
    </lineage>
</organism>
<dbReference type="GO" id="GO:1990281">
    <property type="term" value="C:efflux pump complex"/>
    <property type="evidence" value="ECO:0007669"/>
    <property type="project" value="TreeGrafter"/>
</dbReference>
<dbReference type="InterPro" id="IPR058627">
    <property type="entry name" value="MdtA-like_C"/>
</dbReference>
<dbReference type="InterPro" id="IPR006143">
    <property type="entry name" value="RND_pump_MFP"/>
</dbReference>
<accession>A0A1H5THH0</accession>
<evidence type="ECO:0000313" key="9">
    <source>
        <dbReference type="Proteomes" id="UP000236751"/>
    </source>
</evidence>
<dbReference type="InterPro" id="IPR058625">
    <property type="entry name" value="MdtA-like_BSH"/>
</dbReference>
<feature type="transmembrane region" description="Helical" evidence="5">
    <location>
        <begin position="12"/>
        <end position="34"/>
    </location>
</feature>
<keyword evidence="3" id="KW-0813">Transport</keyword>
<feature type="coiled-coil region" evidence="4">
    <location>
        <begin position="119"/>
        <end position="185"/>
    </location>
</feature>
<evidence type="ECO:0000259" key="7">
    <source>
        <dbReference type="Pfam" id="PF25967"/>
    </source>
</evidence>
<comment type="subcellular location">
    <subcellularLocation>
        <location evidence="1">Cell envelope</location>
    </subcellularLocation>
</comment>
<dbReference type="NCBIfam" id="TIGR01730">
    <property type="entry name" value="RND_mfp"/>
    <property type="match status" value="1"/>
</dbReference>
<dbReference type="Pfam" id="PF25917">
    <property type="entry name" value="BSH_RND"/>
    <property type="match status" value="1"/>
</dbReference>
<feature type="domain" description="Multidrug resistance protein MdtA-like C-terminal permuted SH3" evidence="7">
    <location>
        <begin position="336"/>
        <end position="380"/>
    </location>
</feature>
<name>A0A1H5THH0_NITMU</name>
<comment type="similarity">
    <text evidence="2">Belongs to the membrane fusion protein (MFP) (TC 8.A.1) family.</text>
</comment>
<evidence type="ECO:0000256" key="4">
    <source>
        <dbReference type="SAM" id="Coils"/>
    </source>
</evidence>